<dbReference type="PANTHER" id="PTHR46637">
    <property type="entry name" value="TIS1421-TRANSPOSASE PROTEIN A"/>
    <property type="match status" value="1"/>
</dbReference>
<dbReference type="InterPro" id="IPR025161">
    <property type="entry name" value="IS402-like_dom"/>
</dbReference>
<comment type="caution">
    <text evidence="2">The sequence shown here is derived from an EMBL/GenBank/DDBJ whole genome shotgun (WGS) entry which is preliminary data.</text>
</comment>
<keyword evidence="3" id="KW-1185">Reference proteome</keyword>
<organism evidence="2 3">
    <name type="scientific">Saccharopolyspora cebuensis</name>
    <dbReference type="NCBI Taxonomy" id="418759"/>
    <lineage>
        <taxon>Bacteria</taxon>
        <taxon>Bacillati</taxon>
        <taxon>Actinomycetota</taxon>
        <taxon>Actinomycetes</taxon>
        <taxon>Pseudonocardiales</taxon>
        <taxon>Pseudonocardiaceae</taxon>
        <taxon>Saccharopolyspora</taxon>
    </lineage>
</organism>
<dbReference type="PANTHER" id="PTHR46637:SF1">
    <property type="entry name" value="BLL5188 PROTEIN"/>
    <property type="match status" value="1"/>
</dbReference>
<sequence length="111" mass="12736">MARQKPWEVDDGTWAMVEPLLPWPQDTSPGDPDDRTTLQGVLFVLYNGLRWEHLPPEVGFGSGATCQRRLAEWQRTGVWAELRPILRDRLPSSYRMDFTRSAMASPGPEPW</sequence>
<accession>A0ABV4CS12</accession>
<dbReference type="Pfam" id="PF13340">
    <property type="entry name" value="DUF4096"/>
    <property type="match status" value="1"/>
</dbReference>
<feature type="domain" description="Insertion element IS402-like" evidence="1">
    <location>
        <begin position="10"/>
        <end position="82"/>
    </location>
</feature>
<evidence type="ECO:0000259" key="1">
    <source>
        <dbReference type="Pfam" id="PF13340"/>
    </source>
</evidence>
<dbReference type="Proteomes" id="UP001564626">
    <property type="component" value="Unassembled WGS sequence"/>
</dbReference>
<protein>
    <submittedName>
        <fullName evidence="2">Transposase</fullName>
    </submittedName>
</protein>
<gene>
    <name evidence="2" type="ORF">AB8O55_27755</name>
</gene>
<dbReference type="RefSeq" id="WP_345359918.1">
    <property type="nucleotide sequence ID" value="NZ_BAABII010000004.1"/>
</dbReference>
<name>A0ABV4CS12_9PSEU</name>
<dbReference type="InterPro" id="IPR052909">
    <property type="entry name" value="Transposase_6_like"/>
</dbReference>
<evidence type="ECO:0000313" key="3">
    <source>
        <dbReference type="Proteomes" id="UP001564626"/>
    </source>
</evidence>
<proteinExistence type="predicted"/>
<evidence type="ECO:0000313" key="2">
    <source>
        <dbReference type="EMBL" id="MEY8043223.1"/>
    </source>
</evidence>
<reference evidence="2 3" key="1">
    <citation type="submission" date="2024-08" db="EMBL/GenBank/DDBJ databases">
        <title>Genome mining of Saccharopolyspora cebuensis PGLac3 from Nigerian medicinal plant.</title>
        <authorList>
            <person name="Ezeobiora C.E."/>
            <person name="Igbokwe N.H."/>
            <person name="Amin D.H."/>
            <person name="Mendie U.E."/>
        </authorList>
    </citation>
    <scope>NUCLEOTIDE SEQUENCE [LARGE SCALE GENOMIC DNA]</scope>
    <source>
        <strain evidence="2 3">PGLac3</strain>
    </source>
</reference>
<dbReference type="EMBL" id="JBGEHV010000083">
    <property type="protein sequence ID" value="MEY8043223.1"/>
    <property type="molecule type" value="Genomic_DNA"/>
</dbReference>